<organism evidence="2 3">
    <name type="scientific">Frankliniella fusca</name>
    <dbReference type="NCBI Taxonomy" id="407009"/>
    <lineage>
        <taxon>Eukaryota</taxon>
        <taxon>Metazoa</taxon>
        <taxon>Ecdysozoa</taxon>
        <taxon>Arthropoda</taxon>
        <taxon>Hexapoda</taxon>
        <taxon>Insecta</taxon>
        <taxon>Pterygota</taxon>
        <taxon>Neoptera</taxon>
        <taxon>Paraneoptera</taxon>
        <taxon>Thysanoptera</taxon>
        <taxon>Terebrantia</taxon>
        <taxon>Thripoidea</taxon>
        <taxon>Thripidae</taxon>
        <taxon>Frankliniella</taxon>
    </lineage>
</organism>
<protein>
    <submittedName>
        <fullName evidence="2">E3 ubiquitin-protein ligase XBAT35</fullName>
    </submittedName>
</protein>
<sequence length="251" mass="27177">MSSNAGPPSVTEQRAVPYATPAAAAQGAPAYMYPAPVQQQWVQQPQVQWLPANSSVSGSPMQVPLPNAPMQVQMHRQTQAPMHNGAMQMPMQGPSLPMQGSGQQAVATAYYVQSNSPYVHFPGPSGRRGPGRPPGSKNKRKLAQETDELVDEPPANRSRSAAKPKFVAVEIPFVGDWDHEIPGDIRAACSKCTCNKAMFLALPCAHYGFCQECLTKQEKKCKDFDCPVSCLGCGGEVEQYDKYYRASMSSA</sequence>
<evidence type="ECO:0000313" key="3">
    <source>
        <dbReference type="Proteomes" id="UP001219518"/>
    </source>
</evidence>
<evidence type="ECO:0000313" key="2">
    <source>
        <dbReference type="EMBL" id="KAK3924144.1"/>
    </source>
</evidence>
<dbReference type="AlphaFoldDB" id="A0AAE1HMN7"/>
<dbReference type="Proteomes" id="UP001219518">
    <property type="component" value="Unassembled WGS sequence"/>
</dbReference>
<reference evidence="2" key="2">
    <citation type="journal article" date="2023" name="BMC Genomics">
        <title>Pest status, molecular evolution, and epigenetic factors derived from the genome assembly of Frankliniella fusca, a thysanopteran phytovirus vector.</title>
        <authorList>
            <person name="Catto M.A."/>
            <person name="Labadie P.E."/>
            <person name="Jacobson A.L."/>
            <person name="Kennedy G.G."/>
            <person name="Srinivasan R."/>
            <person name="Hunt B.G."/>
        </authorList>
    </citation>
    <scope>NUCLEOTIDE SEQUENCE</scope>
    <source>
        <strain evidence="2">PL_HMW_Pooled</strain>
    </source>
</reference>
<dbReference type="EMBL" id="JAHWGI010001166">
    <property type="protein sequence ID" value="KAK3924144.1"/>
    <property type="molecule type" value="Genomic_DNA"/>
</dbReference>
<keyword evidence="3" id="KW-1185">Reference proteome</keyword>
<proteinExistence type="predicted"/>
<comment type="caution">
    <text evidence="2">The sequence shown here is derived from an EMBL/GenBank/DDBJ whole genome shotgun (WGS) entry which is preliminary data.</text>
</comment>
<evidence type="ECO:0000256" key="1">
    <source>
        <dbReference type="SAM" id="MobiDB-lite"/>
    </source>
</evidence>
<reference evidence="2" key="1">
    <citation type="submission" date="2021-07" db="EMBL/GenBank/DDBJ databases">
        <authorList>
            <person name="Catto M.A."/>
            <person name="Jacobson A."/>
            <person name="Kennedy G."/>
            <person name="Labadie P."/>
            <person name="Hunt B.G."/>
            <person name="Srinivasan R."/>
        </authorList>
    </citation>
    <scope>NUCLEOTIDE SEQUENCE</scope>
    <source>
        <strain evidence="2">PL_HMW_Pooled</strain>
        <tissue evidence="2">Head</tissue>
    </source>
</reference>
<accession>A0AAE1HMN7</accession>
<name>A0AAE1HMN7_9NEOP</name>
<gene>
    <name evidence="2" type="ORF">KUF71_012228</name>
</gene>
<feature type="region of interest" description="Disordered" evidence="1">
    <location>
        <begin position="121"/>
        <end position="161"/>
    </location>
</feature>